<reference evidence="2 3" key="1">
    <citation type="submission" date="2019-02" db="EMBL/GenBank/DDBJ databases">
        <title>Deep-cultivation of Planctomycetes and their phenomic and genomic characterization uncovers novel biology.</title>
        <authorList>
            <person name="Wiegand S."/>
            <person name="Jogler M."/>
            <person name="Boedeker C."/>
            <person name="Pinto D."/>
            <person name="Vollmers J."/>
            <person name="Rivas-Marin E."/>
            <person name="Kohn T."/>
            <person name="Peeters S.H."/>
            <person name="Heuer A."/>
            <person name="Rast P."/>
            <person name="Oberbeckmann S."/>
            <person name="Bunk B."/>
            <person name="Jeske O."/>
            <person name="Meyerdierks A."/>
            <person name="Storesund J.E."/>
            <person name="Kallscheuer N."/>
            <person name="Luecker S."/>
            <person name="Lage O.M."/>
            <person name="Pohl T."/>
            <person name="Merkel B.J."/>
            <person name="Hornburger P."/>
            <person name="Mueller R.-W."/>
            <person name="Bruemmer F."/>
            <person name="Labrenz M."/>
            <person name="Spormann A.M."/>
            <person name="Op den Camp H."/>
            <person name="Overmann J."/>
            <person name="Amann R."/>
            <person name="Jetten M.S.M."/>
            <person name="Mascher T."/>
            <person name="Medema M.H."/>
            <person name="Devos D.P."/>
            <person name="Kaster A.-K."/>
            <person name="Ovreas L."/>
            <person name="Rohde M."/>
            <person name="Galperin M.Y."/>
            <person name="Jogler C."/>
        </authorList>
    </citation>
    <scope>NUCLEOTIDE SEQUENCE [LARGE SCALE GENOMIC DNA]</scope>
    <source>
        <strain evidence="2 3">Spa11</strain>
    </source>
</reference>
<keyword evidence="3" id="KW-1185">Reference proteome</keyword>
<protein>
    <submittedName>
        <fullName evidence="2">Uncharacterized protein</fullName>
    </submittedName>
</protein>
<feature type="transmembrane region" description="Helical" evidence="1">
    <location>
        <begin position="258"/>
        <end position="278"/>
    </location>
</feature>
<dbReference type="Proteomes" id="UP000316426">
    <property type="component" value="Chromosome"/>
</dbReference>
<keyword evidence="1" id="KW-0812">Transmembrane</keyword>
<dbReference type="AlphaFoldDB" id="A0A518K5K9"/>
<feature type="transmembrane region" description="Helical" evidence="1">
    <location>
        <begin position="299"/>
        <end position="320"/>
    </location>
</feature>
<keyword evidence="1" id="KW-0472">Membrane</keyword>
<evidence type="ECO:0000256" key="1">
    <source>
        <dbReference type="SAM" id="Phobius"/>
    </source>
</evidence>
<dbReference type="RefSeq" id="WP_145109458.1">
    <property type="nucleotide sequence ID" value="NZ_CP036349.1"/>
</dbReference>
<organism evidence="2 3">
    <name type="scientific">Botrimarina mediterranea</name>
    <dbReference type="NCBI Taxonomy" id="2528022"/>
    <lineage>
        <taxon>Bacteria</taxon>
        <taxon>Pseudomonadati</taxon>
        <taxon>Planctomycetota</taxon>
        <taxon>Planctomycetia</taxon>
        <taxon>Pirellulales</taxon>
        <taxon>Lacipirellulaceae</taxon>
        <taxon>Botrimarina</taxon>
    </lineage>
</organism>
<sequence length="326" mass="36577">MEDELRYSGVWHFNADTLHSLDDSLQKIADEMSLAERDDAEAEVIETFRKQGVEVPTGELLEQKKSEKIEEWQAYSSRRFAKSVSISFTDDSTLAFNCFGEAMSDVEVSSRTPESFHVKLSRGQRSFQFRLHSWGSKLDDAVIEAGPGSLPTARAFRDMCRKSLNSSRVNAWRVWLRKTHPLAPLLVLSTVFVCAFWNEYVRNSPTRAAAERNVADIEKLVEGGIDSAEEFKAIELLLRREAGVYDLVDVPKPKDWQLIYPLIAAACAVTLAYCLVAMTPKTTIAIGKGEAELEHNEQVFSIAKWIAITVVGTGIVLPLARQLIFM</sequence>
<evidence type="ECO:0000313" key="2">
    <source>
        <dbReference type="EMBL" id="QDV73083.1"/>
    </source>
</evidence>
<dbReference type="KEGG" id="bmei:Spa11_12720"/>
<evidence type="ECO:0000313" key="3">
    <source>
        <dbReference type="Proteomes" id="UP000316426"/>
    </source>
</evidence>
<name>A0A518K5K9_9BACT</name>
<dbReference type="EMBL" id="CP036349">
    <property type="protein sequence ID" value="QDV73083.1"/>
    <property type="molecule type" value="Genomic_DNA"/>
</dbReference>
<keyword evidence="1" id="KW-1133">Transmembrane helix</keyword>
<proteinExistence type="predicted"/>
<gene>
    <name evidence="2" type="ORF">Spa11_12720</name>
</gene>
<accession>A0A518K5K9</accession>